<dbReference type="PROSITE" id="PS51257">
    <property type="entry name" value="PROKAR_LIPOPROTEIN"/>
    <property type="match status" value="1"/>
</dbReference>
<feature type="compositionally biased region" description="Basic and acidic residues" evidence="1">
    <location>
        <begin position="207"/>
        <end position="220"/>
    </location>
</feature>
<evidence type="ECO:0008006" key="4">
    <source>
        <dbReference type="Google" id="ProtNLM"/>
    </source>
</evidence>
<name>A0AAN4VVB2_9BACT</name>
<keyword evidence="3" id="KW-1185">Reference proteome</keyword>
<comment type="caution">
    <text evidence="2">The sequence shown here is derived from an EMBL/GenBank/DDBJ whole genome shotgun (WGS) entry which is preliminary data.</text>
</comment>
<evidence type="ECO:0000256" key="1">
    <source>
        <dbReference type="SAM" id="MobiDB-lite"/>
    </source>
</evidence>
<organism evidence="2 3">
    <name type="scientific">Persicobacter diffluens</name>
    <dbReference type="NCBI Taxonomy" id="981"/>
    <lineage>
        <taxon>Bacteria</taxon>
        <taxon>Pseudomonadati</taxon>
        <taxon>Bacteroidota</taxon>
        <taxon>Cytophagia</taxon>
        <taxon>Cytophagales</taxon>
        <taxon>Persicobacteraceae</taxon>
        <taxon>Persicobacter</taxon>
    </lineage>
</organism>
<dbReference type="Proteomes" id="UP001310022">
    <property type="component" value="Unassembled WGS sequence"/>
</dbReference>
<gene>
    <name evidence="2" type="ORF">PEDI_02090</name>
</gene>
<dbReference type="EMBL" id="BQKE01000001">
    <property type="protein sequence ID" value="GJM59657.1"/>
    <property type="molecule type" value="Genomic_DNA"/>
</dbReference>
<dbReference type="Pfam" id="PF14125">
    <property type="entry name" value="DUF4292"/>
    <property type="match status" value="1"/>
</dbReference>
<proteinExistence type="predicted"/>
<sequence length="283" mass="33027">MNRSSSLLILAIFSIFIFSCSRRNVGFRLVEKSDFQVDRLDFEYLSGKMKVNFHNGEKELGATVNLRMKADSIIWMSVTPGLGVEVARAQFTPESITILNKLKKEVYYLDYQQLSEKYKVALDFFVLQSILVGDLIEQQVDKDRVKRESNVFLLDQERAEMQYLSRVDPLSYRIQRTQAIQAKTGNTLTLEYSDFQEIKNKNKKKTTKENYKQEKKENKKAAKMNRKERKSDIFPFMNEIDVVFHPVSGGTLSTHVRVEFQKVDINEKKLSFPFKVTSRYVPK</sequence>
<evidence type="ECO:0000313" key="3">
    <source>
        <dbReference type="Proteomes" id="UP001310022"/>
    </source>
</evidence>
<dbReference type="AlphaFoldDB" id="A0AAN4VVB2"/>
<feature type="region of interest" description="Disordered" evidence="1">
    <location>
        <begin position="203"/>
        <end position="227"/>
    </location>
</feature>
<evidence type="ECO:0000313" key="2">
    <source>
        <dbReference type="EMBL" id="GJM59657.1"/>
    </source>
</evidence>
<dbReference type="InterPro" id="IPR025634">
    <property type="entry name" value="DUF4292"/>
</dbReference>
<accession>A0AAN4VVB2</accession>
<reference evidence="2 3" key="1">
    <citation type="submission" date="2021-12" db="EMBL/GenBank/DDBJ databases">
        <title>Genome sequencing of bacteria with rrn-lacking chromosome and rrn-plasmid.</title>
        <authorList>
            <person name="Anda M."/>
            <person name="Iwasaki W."/>
        </authorList>
    </citation>
    <scope>NUCLEOTIDE SEQUENCE [LARGE SCALE GENOMIC DNA]</scope>
    <source>
        <strain evidence="2 3">NBRC 15940</strain>
    </source>
</reference>
<protein>
    <recommendedName>
        <fullName evidence="4">DUF4292 domain-containing protein</fullName>
    </recommendedName>
</protein>